<name>A0ABQ7B9N5_BRACR</name>
<sequence>MSNELIHNGGCGGGSGSGQCVQGGGGDCGGEGGEGGGGECGGGEKNTSQSYIEYKTVTRFNG</sequence>
<dbReference type="EMBL" id="QGKV02001507">
    <property type="protein sequence ID" value="KAF3528978.1"/>
    <property type="molecule type" value="Genomic_DNA"/>
</dbReference>
<gene>
    <name evidence="1" type="ORF">DY000_02044096</name>
</gene>
<accession>A0ABQ7B9N5</accession>
<organism evidence="1 2">
    <name type="scientific">Brassica cretica</name>
    <name type="common">Mustard</name>
    <dbReference type="NCBI Taxonomy" id="69181"/>
    <lineage>
        <taxon>Eukaryota</taxon>
        <taxon>Viridiplantae</taxon>
        <taxon>Streptophyta</taxon>
        <taxon>Embryophyta</taxon>
        <taxon>Tracheophyta</taxon>
        <taxon>Spermatophyta</taxon>
        <taxon>Magnoliopsida</taxon>
        <taxon>eudicotyledons</taxon>
        <taxon>Gunneridae</taxon>
        <taxon>Pentapetalae</taxon>
        <taxon>rosids</taxon>
        <taxon>malvids</taxon>
        <taxon>Brassicales</taxon>
        <taxon>Brassicaceae</taxon>
        <taxon>Brassiceae</taxon>
        <taxon>Brassica</taxon>
    </lineage>
</organism>
<protein>
    <submittedName>
        <fullName evidence="1">Uncharacterized protein</fullName>
    </submittedName>
</protein>
<keyword evidence="2" id="KW-1185">Reference proteome</keyword>
<proteinExistence type="predicted"/>
<reference evidence="1 2" key="1">
    <citation type="journal article" date="2020" name="BMC Genomics">
        <title>Intraspecific diversification of the crop wild relative Brassica cretica Lam. using demographic model selection.</title>
        <authorList>
            <person name="Kioukis A."/>
            <person name="Michalopoulou V.A."/>
            <person name="Briers L."/>
            <person name="Pirintsos S."/>
            <person name="Studholme D.J."/>
            <person name="Pavlidis P."/>
            <person name="Sarris P.F."/>
        </authorList>
    </citation>
    <scope>NUCLEOTIDE SEQUENCE [LARGE SCALE GENOMIC DNA]</scope>
    <source>
        <strain evidence="2">cv. PFS-1207/04</strain>
    </source>
</reference>
<dbReference type="Proteomes" id="UP000266723">
    <property type="component" value="Unassembled WGS sequence"/>
</dbReference>
<evidence type="ECO:0000313" key="1">
    <source>
        <dbReference type="EMBL" id="KAF3528978.1"/>
    </source>
</evidence>
<evidence type="ECO:0000313" key="2">
    <source>
        <dbReference type="Proteomes" id="UP000266723"/>
    </source>
</evidence>
<comment type="caution">
    <text evidence="1">The sequence shown here is derived from an EMBL/GenBank/DDBJ whole genome shotgun (WGS) entry which is preliminary data.</text>
</comment>